<proteinExistence type="predicted"/>
<dbReference type="STRING" id="1131731.BAZO_01462"/>
<dbReference type="AlphaFoldDB" id="K6DP96"/>
<sequence>MSFAVVKKMWNWFWYRPEKVSYRIWIDDDRYIASASNEALTVYNYGSTPDMAKEAALFQLQQTLKKKEKRERKFITRGNGYVLYRVK</sequence>
<gene>
    <name evidence="1" type="ORF">BAZO_01462</name>
</gene>
<dbReference type="PATRIC" id="fig|1131731.3.peg.306"/>
<reference evidence="1 2" key="1">
    <citation type="journal article" date="2012" name="Front. Microbiol.">
        <title>Redundancy and modularity in membrane-associated dissimilatory nitrate reduction in Bacillus.</title>
        <authorList>
            <person name="Heylen K."/>
            <person name="Keltjens J."/>
        </authorList>
    </citation>
    <scope>NUCLEOTIDE SEQUENCE [LARGE SCALE GENOMIC DNA]</scope>
    <source>
        <strain evidence="1 2">LMG 9581</strain>
    </source>
</reference>
<comment type="caution">
    <text evidence="1">The sequence shown here is derived from an EMBL/GenBank/DDBJ whole genome shotgun (WGS) entry which is preliminary data.</text>
</comment>
<keyword evidence="2" id="KW-1185">Reference proteome</keyword>
<name>K6DP96_SCHAZ</name>
<organism evidence="1 2">
    <name type="scientific">Schinkia azotoformans LMG 9581</name>
    <dbReference type="NCBI Taxonomy" id="1131731"/>
    <lineage>
        <taxon>Bacteria</taxon>
        <taxon>Bacillati</taxon>
        <taxon>Bacillota</taxon>
        <taxon>Bacilli</taxon>
        <taxon>Bacillales</taxon>
        <taxon>Bacillaceae</taxon>
        <taxon>Calidifontibacillus/Schinkia group</taxon>
        <taxon>Schinkia</taxon>
    </lineage>
</organism>
<evidence type="ECO:0000313" key="2">
    <source>
        <dbReference type="Proteomes" id="UP000006315"/>
    </source>
</evidence>
<protein>
    <submittedName>
        <fullName evidence="1">Uncharacterized protein</fullName>
    </submittedName>
</protein>
<dbReference type="EMBL" id="AJLR01000014">
    <property type="protein sequence ID" value="EKN70154.1"/>
    <property type="molecule type" value="Genomic_DNA"/>
</dbReference>
<dbReference type="Proteomes" id="UP000006315">
    <property type="component" value="Unassembled WGS sequence"/>
</dbReference>
<accession>K6DP96</accession>
<evidence type="ECO:0000313" key="1">
    <source>
        <dbReference type="EMBL" id="EKN70154.1"/>
    </source>
</evidence>